<dbReference type="Proteomes" id="UP000224974">
    <property type="component" value="Unassembled WGS sequence"/>
</dbReference>
<reference evidence="16" key="1">
    <citation type="submission" date="2017-09" db="EMBL/GenBank/DDBJ databases">
        <title>FDA dAtabase for Regulatory Grade micrObial Sequences (FDA-ARGOS): Supporting development and validation of Infectious Disease Dx tests.</title>
        <authorList>
            <person name="Minogue T."/>
            <person name="Wolcott M."/>
            <person name="Wasieloski L."/>
            <person name="Aguilar W."/>
            <person name="Moore D."/>
            <person name="Tallon L."/>
            <person name="Sadzewicz L."/>
            <person name="Ott S."/>
            <person name="Zhao X."/>
            <person name="Nagaraj S."/>
            <person name="Vavikolanu K."/>
            <person name="Aluvathingal J."/>
            <person name="Nadendla S."/>
            <person name="Sichtig H."/>
        </authorList>
    </citation>
    <scope>NUCLEOTIDE SEQUENCE [LARGE SCALE GENOMIC DNA]</scope>
    <source>
        <strain evidence="16">FDAARGOS_387</strain>
    </source>
</reference>
<evidence type="ECO:0000256" key="2">
    <source>
        <dbReference type="ARBA" id="ARBA00004994"/>
    </source>
</evidence>
<dbReference type="PANTHER" id="PTHR21708">
    <property type="entry name" value="PROBABLE 2-DEHYDROPANTOATE 2-REDUCTASE"/>
    <property type="match status" value="1"/>
</dbReference>
<evidence type="ECO:0000313" key="16">
    <source>
        <dbReference type="Proteomes" id="UP000224974"/>
    </source>
</evidence>
<dbReference type="GO" id="GO:0005737">
    <property type="term" value="C:cytoplasm"/>
    <property type="evidence" value="ECO:0007669"/>
    <property type="project" value="TreeGrafter"/>
</dbReference>
<keyword evidence="8 11" id="KW-0560">Oxidoreductase</keyword>
<dbReference type="NCBIfam" id="TIGR00745">
    <property type="entry name" value="apbA_panE"/>
    <property type="match status" value="1"/>
</dbReference>
<dbReference type="RefSeq" id="WP_029096376.1">
    <property type="nucleotide sequence ID" value="NZ_CAADJA010000002.1"/>
</dbReference>
<dbReference type="OrthoDB" id="9796561at2"/>
<comment type="similarity">
    <text evidence="3 11">Belongs to the ketopantoate reductase family.</text>
</comment>
<evidence type="ECO:0000256" key="3">
    <source>
        <dbReference type="ARBA" id="ARBA00007870"/>
    </source>
</evidence>
<dbReference type="GO" id="GO:0015940">
    <property type="term" value="P:pantothenate biosynthetic process"/>
    <property type="evidence" value="ECO:0007669"/>
    <property type="project" value="UniProtKB-UniPathway"/>
</dbReference>
<dbReference type="InterPro" id="IPR013752">
    <property type="entry name" value="KPA_reductase"/>
</dbReference>
<evidence type="ECO:0000256" key="9">
    <source>
        <dbReference type="ARBA" id="ARBA00032024"/>
    </source>
</evidence>
<dbReference type="EMBL" id="CAADJA010000002">
    <property type="protein sequence ID" value="VFS45281.1"/>
    <property type="molecule type" value="Genomic_DNA"/>
</dbReference>
<dbReference type="UniPathway" id="UPA00028">
    <property type="reaction ID" value="UER00004"/>
</dbReference>
<comment type="pathway">
    <text evidence="2 11">Cofactor biosynthesis; (R)-pantothenate biosynthesis; (R)-pantoate from 3-methyl-2-oxobutanoate: step 2/2.</text>
</comment>
<evidence type="ECO:0000256" key="4">
    <source>
        <dbReference type="ARBA" id="ARBA00013014"/>
    </source>
</evidence>
<dbReference type="FunFam" id="3.40.50.720:FF:000307">
    <property type="entry name" value="2-dehydropantoate 2-reductase"/>
    <property type="match status" value="1"/>
</dbReference>
<dbReference type="Pfam" id="PF02558">
    <property type="entry name" value="ApbA"/>
    <property type="match status" value="1"/>
</dbReference>
<reference evidence="15 17" key="3">
    <citation type="submission" date="2019-03" db="EMBL/GenBank/DDBJ databases">
        <authorList>
            <consortium name="Pathogen Informatics"/>
        </authorList>
    </citation>
    <scope>NUCLEOTIDE SEQUENCE [LARGE SCALE GENOMIC DNA]</scope>
    <source>
        <strain evidence="15 17">NCTC12282</strain>
    </source>
</reference>
<protein>
    <recommendedName>
        <fullName evidence="5 11">2-dehydropantoate 2-reductase</fullName>
        <ecNumber evidence="4 11">1.1.1.169</ecNumber>
    </recommendedName>
    <alternativeName>
        <fullName evidence="9 11">Ketopantoate reductase</fullName>
    </alternativeName>
</protein>
<evidence type="ECO:0000256" key="5">
    <source>
        <dbReference type="ARBA" id="ARBA00019465"/>
    </source>
</evidence>
<name>A0A2C6DUD1_9GAMM</name>
<dbReference type="SUPFAM" id="SSF51735">
    <property type="entry name" value="NAD(P)-binding Rossmann-fold domains"/>
    <property type="match status" value="1"/>
</dbReference>
<dbReference type="InterPro" id="IPR003710">
    <property type="entry name" value="ApbA"/>
</dbReference>
<evidence type="ECO:0000256" key="11">
    <source>
        <dbReference type="RuleBase" id="RU362068"/>
    </source>
</evidence>
<evidence type="ECO:0000256" key="8">
    <source>
        <dbReference type="ARBA" id="ARBA00023002"/>
    </source>
</evidence>
<evidence type="ECO:0000256" key="6">
    <source>
        <dbReference type="ARBA" id="ARBA00022655"/>
    </source>
</evidence>
<evidence type="ECO:0000256" key="1">
    <source>
        <dbReference type="ARBA" id="ARBA00002919"/>
    </source>
</evidence>
<evidence type="ECO:0000313" key="15">
    <source>
        <dbReference type="EMBL" id="VFS45281.1"/>
    </source>
</evidence>
<evidence type="ECO:0000313" key="14">
    <source>
        <dbReference type="EMBL" id="PHI32323.1"/>
    </source>
</evidence>
<evidence type="ECO:0000256" key="7">
    <source>
        <dbReference type="ARBA" id="ARBA00022857"/>
    </source>
</evidence>
<dbReference type="FunFam" id="1.10.1040.10:FF:000017">
    <property type="entry name" value="2-dehydropantoate 2-reductase"/>
    <property type="match status" value="1"/>
</dbReference>
<dbReference type="Gene3D" id="3.40.50.720">
    <property type="entry name" value="NAD(P)-binding Rossmann-like Domain"/>
    <property type="match status" value="1"/>
</dbReference>
<gene>
    <name evidence="15" type="primary">panE</name>
    <name evidence="14" type="ORF">CRN84_24895</name>
    <name evidence="15" type="ORF">NCTC12282_00153</name>
</gene>
<dbReference type="AlphaFoldDB" id="A0A2C6DUD1"/>
<evidence type="ECO:0000256" key="10">
    <source>
        <dbReference type="ARBA" id="ARBA00048793"/>
    </source>
</evidence>
<dbReference type="SUPFAM" id="SSF48179">
    <property type="entry name" value="6-phosphogluconate dehydrogenase C-terminal domain-like"/>
    <property type="match status" value="1"/>
</dbReference>
<dbReference type="NCBIfam" id="NF005094">
    <property type="entry name" value="PRK06522.2-5"/>
    <property type="match status" value="1"/>
</dbReference>
<dbReference type="InterPro" id="IPR013332">
    <property type="entry name" value="KPR_N"/>
</dbReference>
<dbReference type="InterPro" id="IPR013328">
    <property type="entry name" value="6PGD_dom2"/>
</dbReference>
<dbReference type="Proteomes" id="UP000373449">
    <property type="component" value="Unassembled WGS sequence"/>
</dbReference>
<dbReference type="InterPro" id="IPR036291">
    <property type="entry name" value="NAD(P)-bd_dom_sf"/>
</dbReference>
<comment type="function">
    <text evidence="1 11">Catalyzes the NADPH-dependent reduction of ketopantoate into pantoic acid.</text>
</comment>
<comment type="catalytic activity">
    <reaction evidence="10 11">
        <text>(R)-pantoate + NADP(+) = 2-dehydropantoate + NADPH + H(+)</text>
        <dbReference type="Rhea" id="RHEA:16233"/>
        <dbReference type="ChEBI" id="CHEBI:11561"/>
        <dbReference type="ChEBI" id="CHEBI:15378"/>
        <dbReference type="ChEBI" id="CHEBI:15980"/>
        <dbReference type="ChEBI" id="CHEBI:57783"/>
        <dbReference type="ChEBI" id="CHEBI:58349"/>
        <dbReference type="EC" id="1.1.1.169"/>
    </reaction>
</comment>
<sequence>MRILTVGAGAVGGYFGGRLLEINQDVTFLVRPERAKRLKQNGLVIKNPDGSLSTLQSPPTVLSEEIKQPYDVIVLSCKAYDLDSAIQSIAPAVGSNTIILPLLNGMRHINALEDAFGAEKVLGGLCNIVATVEPDGTIHRMTPIHNITFGERDGTLSERVVAIAGILKQAAFDSELSENIMLAMWEKWLFLASLAAGTCLMRAPIGDIVASPHGKEFILGLIEEIRSVALASGYSPSVERAHSMLLVPGSTLTASMYRDLLNGSRIESDQIVGDLIYRAEQQNMQKASLPLLYTAYTHLKAYEHQKQRTEN</sequence>
<dbReference type="Gene3D" id="1.10.1040.10">
    <property type="entry name" value="N-(1-d-carboxylethyl)-l-norvaline Dehydrogenase, domain 2"/>
    <property type="match status" value="1"/>
</dbReference>
<feature type="domain" description="Ketopantoate reductase N-terminal" evidence="12">
    <location>
        <begin position="3"/>
        <end position="153"/>
    </location>
</feature>
<evidence type="ECO:0000313" key="17">
    <source>
        <dbReference type="Proteomes" id="UP000373449"/>
    </source>
</evidence>
<dbReference type="PANTHER" id="PTHR21708:SF26">
    <property type="entry name" value="2-DEHYDROPANTOATE 2-REDUCTASE"/>
    <property type="match status" value="1"/>
</dbReference>
<dbReference type="GO" id="GO:0008677">
    <property type="term" value="F:2-dehydropantoate 2-reductase activity"/>
    <property type="evidence" value="ECO:0007669"/>
    <property type="project" value="UniProtKB-EC"/>
</dbReference>
<keyword evidence="6 11" id="KW-0566">Pantothenate biosynthesis</keyword>
<dbReference type="InterPro" id="IPR051402">
    <property type="entry name" value="KPR-Related"/>
</dbReference>
<feature type="domain" description="Ketopantoate reductase C-terminal" evidence="13">
    <location>
        <begin position="179"/>
        <end position="302"/>
    </location>
</feature>
<evidence type="ECO:0000259" key="13">
    <source>
        <dbReference type="Pfam" id="PF08546"/>
    </source>
</evidence>
<evidence type="ECO:0000259" key="12">
    <source>
        <dbReference type="Pfam" id="PF02558"/>
    </source>
</evidence>
<dbReference type="EC" id="1.1.1.169" evidence="4 11"/>
<keyword evidence="7 11" id="KW-0521">NADP</keyword>
<dbReference type="EMBL" id="PDDX01000001">
    <property type="protein sequence ID" value="PHI32323.1"/>
    <property type="molecule type" value="Genomic_DNA"/>
</dbReference>
<dbReference type="STRING" id="1111728.GCA_000427805_01404"/>
<keyword evidence="16" id="KW-1185">Reference proteome</keyword>
<dbReference type="Pfam" id="PF08546">
    <property type="entry name" value="ApbA_C"/>
    <property type="match status" value="1"/>
</dbReference>
<dbReference type="InterPro" id="IPR008927">
    <property type="entry name" value="6-PGluconate_DH-like_C_sf"/>
</dbReference>
<organism evidence="14 16">
    <name type="scientific">Budvicia aquatica</name>
    <dbReference type="NCBI Taxonomy" id="82979"/>
    <lineage>
        <taxon>Bacteria</taxon>
        <taxon>Pseudomonadati</taxon>
        <taxon>Pseudomonadota</taxon>
        <taxon>Gammaproteobacteria</taxon>
        <taxon>Enterobacterales</taxon>
        <taxon>Budviciaceae</taxon>
        <taxon>Budvicia</taxon>
    </lineage>
</organism>
<reference evidence="14" key="2">
    <citation type="submission" date="2017-09" db="EMBL/GenBank/DDBJ databases">
        <title>FDA dAtabase for Regulatory Grade micrObial Sequences (FDA-ARGOS): Supporting development and validation of Infectious Disease Dx tests.</title>
        <authorList>
            <person name="Minogue T."/>
            <person name="Wolcott M."/>
            <person name="Wasieloski L."/>
            <person name="Aguilar W."/>
            <person name="Moore D."/>
            <person name="Tallon L.J."/>
            <person name="Sadzewicz L."/>
            <person name="Ott S."/>
            <person name="Zhao X."/>
            <person name="Nagaraj S."/>
            <person name="Vavikolanu K."/>
            <person name="Aluvathingal J."/>
            <person name="Nadendla S."/>
            <person name="Sichtig H."/>
        </authorList>
    </citation>
    <scope>NUCLEOTIDE SEQUENCE</scope>
    <source>
        <strain evidence="14">FDAARGOS_387</strain>
    </source>
</reference>
<proteinExistence type="inferred from homology"/>
<accession>A0A2C6DUD1</accession>